<accession>A0ABN0VJI3</accession>
<evidence type="ECO:0000313" key="2">
    <source>
        <dbReference type="EMBL" id="GAA0307460.1"/>
    </source>
</evidence>
<evidence type="ECO:0000256" key="1">
    <source>
        <dbReference type="SAM" id="Phobius"/>
    </source>
</evidence>
<keyword evidence="1" id="KW-0812">Transmembrane</keyword>
<organism evidence="2 3">
    <name type="scientific">Psychrobacter aestuarii</name>
    <dbReference type="NCBI Taxonomy" id="556327"/>
    <lineage>
        <taxon>Bacteria</taxon>
        <taxon>Pseudomonadati</taxon>
        <taxon>Pseudomonadota</taxon>
        <taxon>Gammaproteobacteria</taxon>
        <taxon>Moraxellales</taxon>
        <taxon>Moraxellaceae</taxon>
        <taxon>Psychrobacter</taxon>
    </lineage>
</organism>
<dbReference type="NCBIfam" id="TIGR00807">
    <property type="entry name" value="malonate_madL"/>
    <property type="match status" value="1"/>
</dbReference>
<name>A0ABN0VJI3_9GAMM</name>
<keyword evidence="1" id="KW-1133">Transmembrane helix</keyword>
<proteinExistence type="predicted"/>
<feature type="transmembrane region" description="Helical" evidence="1">
    <location>
        <begin position="33"/>
        <end position="50"/>
    </location>
</feature>
<feature type="transmembrane region" description="Helical" evidence="1">
    <location>
        <begin position="86"/>
        <end position="109"/>
    </location>
</feature>
<gene>
    <name evidence="2" type="primary">madL</name>
    <name evidence="2" type="ORF">GCM10009129_00650</name>
</gene>
<dbReference type="EMBL" id="BAAAFR010000001">
    <property type="protein sequence ID" value="GAA0307460.1"/>
    <property type="molecule type" value="Genomic_DNA"/>
</dbReference>
<evidence type="ECO:0000313" key="3">
    <source>
        <dbReference type="Proteomes" id="UP001501787"/>
    </source>
</evidence>
<comment type="caution">
    <text evidence="2">The sequence shown here is derived from an EMBL/GenBank/DDBJ whole genome shotgun (WGS) entry which is preliminary data.</text>
</comment>
<reference evidence="2 3" key="1">
    <citation type="journal article" date="2019" name="Int. J. Syst. Evol. Microbiol.">
        <title>The Global Catalogue of Microorganisms (GCM) 10K type strain sequencing project: providing services to taxonomists for standard genome sequencing and annotation.</title>
        <authorList>
            <consortium name="The Broad Institute Genomics Platform"/>
            <consortium name="The Broad Institute Genome Sequencing Center for Infectious Disease"/>
            <person name="Wu L."/>
            <person name="Ma J."/>
        </authorList>
    </citation>
    <scope>NUCLEOTIDE SEQUENCE [LARGE SCALE GENOMIC DNA]</scope>
    <source>
        <strain evidence="2 3">JCM 16343</strain>
    </source>
</reference>
<dbReference type="Pfam" id="PF03817">
    <property type="entry name" value="MadL"/>
    <property type="match status" value="1"/>
</dbReference>
<dbReference type="InterPro" id="IPR004690">
    <property type="entry name" value="Maln_transptMadL"/>
</dbReference>
<keyword evidence="1" id="KW-0472">Membrane</keyword>
<sequence>MIIYGTALLSVSYLLGVYLGGLLGKILGVDANIGGVAIAMVLLIIGKEWLAKRNLLPKTTQFGVLYWAGMYIPIVVAMAAGQDVVAALSGGLVAAVVSVIALAATIVAVRWFNTRADDYDTFEWDEQAPVLDKLS</sequence>
<feature type="transmembrane region" description="Helical" evidence="1">
    <location>
        <begin position="7"/>
        <end position="27"/>
    </location>
</feature>
<feature type="transmembrane region" description="Helical" evidence="1">
    <location>
        <begin position="62"/>
        <end position="80"/>
    </location>
</feature>
<dbReference type="RefSeq" id="WP_201504370.1">
    <property type="nucleotide sequence ID" value="NZ_BAAAFR010000001.1"/>
</dbReference>
<protein>
    <submittedName>
        <fullName evidence="2">Malonate transporter subunit MadL</fullName>
    </submittedName>
</protein>
<dbReference type="Proteomes" id="UP001501787">
    <property type="component" value="Unassembled WGS sequence"/>
</dbReference>
<keyword evidence="3" id="KW-1185">Reference proteome</keyword>